<evidence type="ECO:0000256" key="1">
    <source>
        <dbReference type="ARBA" id="ARBA00004496"/>
    </source>
</evidence>
<evidence type="ECO:0000256" key="13">
    <source>
        <dbReference type="ARBA" id="ARBA00042443"/>
    </source>
</evidence>
<dbReference type="SUPFAM" id="SSF55205">
    <property type="entry name" value="EPT/RTPC-like"/>
    <property type="match status" value="1"/>
</dbReference>
<keyword evidence="8" id="KW-0131">Cell cycle</keyword>
<proteinExistence type="inferred from homology"/>
<dbReference type="EMBL" id="CP067420">
    <property type="protein sequence ID" value="QQP88214.1"/>
    <property type="molecule type" value="Genomic_DNA"/>
</dbReference>
<dbReference type="Proteomes" id="UP000595197">
    <property type="component" value="Chromosome"/>
</dbReference>
<dbReference type="Gene3D" id="3.65.10.10">
    <property type="entry name" value="Enolpyruvate transferase domain"/>
    <property type="match status" value="2"/>
</dbReference>
<gene>
    <name evidence="18" type="ORF">IGS68_19450</name>
</gene>
<comment type="catalytic activity">
    <reaction evidence="15">
        <text>phosphoenolpyruvate + UDP-N-acetyl-alpha-D-glucosamine = UDP-N-acetyl-3-O-(1-carboxyvinyl)-alpha-D-glucosamine + phosphate</text>
        <dbReference type="Rhea" id="RHEA:18681"/>
        <dbReference type="ChEBI" id="CHEBI:43474"/>
        <dbReference type="ChEBI" id="CHEBI:57705"/>
        <dbReference type="ChEBI" id="CHEBI:58702"/>
        <dbReference type="ChEBI" id="CHEBI:68483"/>
        <dbReference type="EC" id="2.5.1.7"/>
    </reaction>
</comment>
<dbReference type="PANTHER" id="PTHR43783">
    <property type="entry name" value="UDP-N-ACETYLGLUCOSAMINE 1-CARBOXYVINYLTRANSFERASE"/>
    <property type="match status" value="1"/>
</dbReference>
<dbReference type="InterPro" id="IPR036968">
    <property type="entry name" value="Enolpyruvate_Tfrase_sf"/>
</dbReference>
<dbReference type="Pfam" id="PF00275">
    <property type="entry name" value="EPSP_synthase"/>
    <property type="match status" value="1"/>
</dbReference>
<evidence type="ECO:0000256" key="4">
    <source>
        <dbReference type="ARBA" id="ARBA00022618"/>
    </source>
</evidence>
<dbReference type="NCBIfam" id="NF006873">
    <property type="entry name" value="PRK09369.1"/>
    <property type="match status" value="1"/>
</dbReference>
<dbReference type="InterPro" id="IPR001986">
    <property type="entry name" value="Enolpyruvate_Tfrase_dom"/>
</dbReference>
<evidence type="ECO:0000256" key="16">
    <source>
        <dbReference type="SAM" id="MobiDB-lite"/>
    </source>
</evidence>
<dbReference type="EC" id="2.5.1.7" evidence="11"/>
<dbReference type="InterPro" id="IPR013792">
    <property type="entry name" value="RNA3'P_cycl/enolpyr_Trfase_a/b"/>
</dbReference>
<keyword evidence="7" id="KW-0573">Peptidoglycan synthesis</keyword>
<keyword evidence="5 18" id="KW-0808">Transferase</keyword>
<comment type="pathway">
    <text evidence="2">Cell wall biogenesis; peptidoglycan biosynthesis.</text>
</comment>
<evidence type="ECO:0000256" key="5">
    <source>
        <dbReference type="ARBA" id="ARBA00022679"/>
    </source>
</evidence>
<keyword evidence="9" id="KW-0961">Cell wall biogenesis/degradation</keyword>
<dbReference type="InterPro" id="IPR050068">
    <property type="entry name" value="MurA_subfamily"/>
</dbReference>
<evidence type="ECO:0000259" key="17">
    <source>
        <dbReference type="Pfam" id="PF00275"/>
    </source>
</evidence>
<dbReference type="PANTHER" id="PTHR43783:SF1">
    <property type="entry name" value="UDP-N-ACETYLGLUCOSAMINE 1-CARBOXYVINYLTRANSFERASE"/>
    <property type="match status" value="1"/>
</dbReference>
<feature type="domain" description="Enolpyruvate transferase" evidence="17">
    <location>
        <begin position="18"/>
        <end position="429"/>
    </location>
</feature>
<name>A0ABX7B3J8_9PROT</name>
<accession>A0ABX7B3J8</accession>
<evidence type="ECO:0000256" key="15">
    <source>
        <dbReference type="ARBA" id="ARBA00047527"/>
    </source>
</evidence>
<keyword evidence="6" id="KW-0133">Cell shape</keyword>
<evidence type="ECO:0000256" key="6">
    <source>
        <dbReference type="ARBA" id="ARBA00022960"/>
    </source>
</evidence>
<feature type="compositionally biased region" description="Polar residues" evidence="16">
    <location>
        <begin position="447"/>
        <end position="457"/>
    </location>
</feature>
<keyword evidence="4" id="KW-0132">Cell division</keyword>
<evidence type="ECO:0000256" key="3">
    <source>
        <dbReference type="ARBA" id="ARBA00022490"/>
    </source>
</evidence>
<sequence>MWTPRPVASNATDFISIEGGARLTGQVRVPGAKNATLPALVAACLSREPTTLTNVPLDLADVRLMITTLGAHGVRIAFDGPSTLTLDGSGWHGGAFSPELSTRFRHVLLLMGLSAFYRVPADLTGVGGCSLGSRKHDLHAQLFSDFGYFVFDNERSFSICGGPKAETVTTSFHYPSFGATLNFLFAAVGRVGQQSILHNAALNPEVIDTITLLQSMGAEIAWDANRTLSVTGPRKLQGVSHQILGDRVFAATLAAAVACTRGEALVTGVGAEYLANEFEVWQAAGLRVQPTATGFGVACPDRLTARDVSTRPYPGFHTDIQPLHTVMMSLAQGTSRVTETILDDRFRYCPELVRMGARIDVVDGGFTCVNGQEGKIAVVEGVERLHASDVQATDIRGGAAVVVAALAAEGRTSIGNVYQLDRGYADLATVLSSLGARIQRVNATYSPASSAEQNTPLNKRGAACLTPLPG</sequence>
<evidence type="ECO:0000256" key="10">
    <source>
        <dbReference type="ARBA" id="ARBA00038367"/>
    </source>
</evidence>
<protein>
    <recommendedName>
        <fullName evidence="12">UDP-N-acetylglucosamine 1-carboxyvinyltransferase</fullName>
        <ecNumber evidence="11">2.5.1.7</ecNumber>
    </recommendedName>
    <alternativeName>
        <fullName evidence="13">Enoylpyruvate transferase</fullName>
    </alternativeName>
    <alternativeName>
        <fullName evidence="14">UDP-N-acetylglucosamine enolpyruvyl transferase</fullName>
    </alternativeName>
</protein>
<evidence type="ECO:0000256" key="8">
    <source>
        <dbReference type="ARBA" id="ARBA00023306"/>
    </source>
</evidence>
<dbReference type="RefSeq" id="WP_201072800.1">
    <property type="nucleotide sequence ID" value="NZ_CP067420.1"/>
</dbReference>
<evidence type="ECO:0000313" key="19">
    <source>
        <dbReference type="Proteomes" id="UP000595197"/>
    </source>
</evidence>
<evidence type="ECO:0000256" key="9">
    <source>
        <dbReference type="ARBA" id="ARBA00023316"/>
    </source>
</evidence>
<comment type="subcellular location">
    <subcellularLocation>
        <location evidence="1">Cytoplasm</location>
    </subcellularLocation>
</comment>
<feature type="region of interest" description="Disordered" evidence="16">
    <location>
        <begin position="447"/>
        <end position="470"/>
    </location>
</feature>
<keyword evidence="19" id="KW-1185">Reference proteome</keyword>
<keyword evidence="3" id="KW-0963">Cytoplasm</keyword>
<evidence type="ECO:0000256" key="12">
    <source>
        <dbReference type="ARBA" id="ARBA00039754"/>
    </source>
</evidence>
<evidence type="ECO:0000256" key="14">
    <source>
        <dbReference type="ARBA" id="ARBA00042842"/>
    </source>
</evidence>
<evidence type="ECO:0000256" key="7">
    <source>
        <dbReference type="ARBA" id="ARBA00022984"/>
    </source>
</evidence>
<comment type="similarity">
    <text evidence="10">Belongs to the EPSP synthase family. MurA subfamily.</text>
</comment>
<reference evidence="18" key="1">
    <citation type="submission" date="2021-02" db="EMBL/GenBank/DDBJ databases">
        <title>Skermanella TT6 skin isolate.</title>
        <authorList>
            <person name="Lee K."/>
            <person name="Ganzorig M."/>
        </authorList>
    </citation>
    <scope>NUCLEOTIDE SEQUENCE</scope>
    <source>
        <strain evidence="18">TT6</strain>
    </source>
</reference>
<evidence type="ECO:0000256" key="11">
    <source>
        <dbReference type="ARBA" id="ARBA00039108"/>
    </source>
</evidence>
<evidence type="ECO:0000256" key="2">
    <source>
        <dbReference type="ARBA" id="ARBA00004752"/>
    </source>
</evidence>
<organism evidence="18 19">
    <name type="scientific">Skermanella cutis</name>
    <dbReference type="NCBI Taxonomy" id="2775420"/>
    <lineage>
        <taxon>Bacteria</taxon>
        <taxon>Pseudomonadati</taxon>
        <taxon>Pseudomonadota</taxon>
        <taxon>Alphaproteobacteria</taxon>
        <taxon>Rhodospirillales</taxon>
        <taxon>Azospirillaceae</taxon>
        <taxon>Skermanella</taxon>
    </lineage>
</organism>
<evidence type="ECO:0000313" key="18">
    <source>
        <dbReference type="EMBL" id="QQP88214.1"/>
    </source>
</evidence>
<dbReference type="GO" id="GO:0008760">
    <property type="term" value="F:UDP-N-acetylglucosamine 1-carboxyvinyltransferase activity"/>
    <property type="evidence" value="ECO:0007669"/>
    <property type="project" value="UniProtKB-EC"/>
</dbReference>